<reference evidence="1 2" key="1">
    <citation type="submission" date="2023-03" db="EMBL/GenBank/DDBJ databases">
        <title>NovoSphingobium album sp. nov. isolated from polycyclic aromatic hydrocarbons- and heavy-metal polluted soil.</title>
        <authorList>
            <person name="Liu Z."/>
            <person name="Wang K."/>
        </authorList>
    </citation>
    <scope>NUCLEOTIDE SEQUENCE [LARGE SCALE GENOMIC DNA]</scope>
    <source>
        <strain evidence="1 2">H3SJ31-1</strain>
    </source>
</reference>
<evidence type="ECO:0000313" key="2">
    <source>
        <dbReference type="Proteomes" id="UP001216253"/>
    </source>
</evidence>
<evidence type="ECO:0008006" key="3">
    <source>
        <dbReference type="Google" id="ProtNLM"/>
    </source>
</evidence>
<proteinExistence type="predicted"/>
<name>A0ABT5WS14_9SPHN</name>
<organism evidence="1 2">
    <name type="scientific">Novosphingobium album</name>
    <name type="common">ex Liu et al. 2023</name>
    <dbReference type="NCBI Taxonomy" id="3031130"/>
    <lineage>
        <taxon>Bacteria</taxon>
        <taxon>Pseudomonadati</taxon>
        <taxon>Pseudomonadota</taxon>
        <taxon>Alphaproteobacteria</taxon>
        <taxon>Sphingomonadales</taxon>
        <taxon>Sphingomonadaceae</taxon>
        <taxon>Novosphingobium</taxon>
    </lineage>
</organism>
<sequence length="137" mass="15425">MFECLIFGDSIGLGTARAVNERYPSQCEVRAAERATAHQMVSWIIPPRIFGTSVLAIGSNDAPTPGLSVKLTRIRARIPSRRVIWLLPYDRQRAALVSLVAARYNDETLDLDRFPTRDRIHPASYRQVANVLLKPRP</sequence>
<gene>
    <name evidence="1" type="ORF">PYV00_14110</name>
</gene>
<keyword evidence="2" id="KW-1185">Reference proteome</keyword>
<dbReference type="Proteomes" id="UP001216253">
    <property type="component" value="Unassembled WGS sequence"/>
</dbReference>
<comment type="caution">
    <text evidence="1">The sequence shown here is derived from an EMBL/GenBank/DDBJ whole genome shotgun (WGS) entry which is preliminary data.</text>
</comment>
<evidence type="ECO:0000313" key="1">
    <source>
        <dbReference type="EMBL" id="MDE8652837.1"/>
    </source>
</evidence>
<dbReference type="EMBL" id="JARESE010000047">
    <property type="protein sequence ID" value="MDE8652837.1"/>
    <property type="molecule type" value="Genomic_DNA"/>
</dbReference>
<accession>A0ABT5WS14</accession>
<protein>
    <recommendedName>
        <fullName evidence="3">SGNH/GDSL hydrolase family protein</fullName>
    </recommendedName>
</protein>
<dbReference type="RefSeq" id="WP_275228923.1">
    <property type="nucleotide sequence ID" value="NZ_JARESE010000047.1"/>
</dbReference>